<reference evidence="1" key="1">
    <citation type="journal article" date="2021" name="Proc. Natl. Acad. Sci. U.S.A.">
        <title>A Catalog of Tens of Thousands of Viruses from Human Metagenomes Reveals Hidden Associations with Chronic Diseases.</title>
        <authorList>
            <person name="Tisza M.J."/>
            <person name="Buck C.B."/>
        </authorList>
    </citation>
    <scope>NUCLEOTIDE SEQUENCE</scope>
    <source>
        <strain evidence="1">Ctlwr10</strain>
    </source>
</reference>
<dbReference type="EMBL" id="BK015575">
    <property type="protein sequence ID" value="DAE14121.1"/>
    <property type="molecule type" value="Genomic_DNA"/>
</dbReference>
<name>A0A8S5Q5J0_9CAUD</name>
<sequence>MSKDWTPDELAAASSAMKAAGNMSYEEFCAAPKLTLRLLGRDSWDRPVYECDGKLYVDVDPRRSRPADICTKYGNAFDGEPCDPIPENTIIEFVPKRDTWSF</sequence>
<accession>A0A8S5Q5J0</accession>
<evidence type="ECO:0000313" key="1">
    <source>
        <dbReference type="EMBL" id="DAE14121.1"/>
    </source>
</evidence>
<organism evidence="1">
    <name type="scientific">Caudovirales sp. ctlwr10</name>
    <dbReference type="NCBI Taxonomy" id="2825771"/>
    <lineage>
        <taxon>Viruses</taxon>
        <taxon>Duplodnaviria</taxon>
        <taxon>Heunggongvirae</taxon>
        <taxon>Uroviricota</taxon>
        <taxon>Caudoviricetes</taxon>
    </lineage>
</organism>
<proteinExistence type="predicted"/>
<protein>
    <submittedName>
        <fullName evidence="1">Uncharacterized protein</fullName>
    </submittedName>
</protein>